<evidence type="ECO:0000256" key="1">
    <source>
        <dbReference type="SAM" id="MobiDB-lite"/>
    </source>
</evidence>
<feature type="compositionally biased region" description="Basic residues" evidence="1">
    <location>
        <begin position="229"/>
        <end position="238"/>
    </location>
</feature>
<gene>
    <name evidence="2" type="ORF">C8J55DRAFT_490261</name>
</gene>
<reference evidence="2" key="1">
    <citation type="submission" date="2022-08" db="EMBL/GenBank/DDBJ databases">
        <authorList>
            <consortium name="DOE Joint Genome Institute"/>
            <person name="Min B."/>
            <person name="Riley R."/>
            <person name="Sierra-Patev S."/>
            <person name="Naranjo-Ortiz M."/>
            <person name="Looney B."/>
            <person name="Konkel Z."/>
            <person name="Slot J.C."/>
            <person name="Sakamoto Y."/>
            <person name="Steenwyk J.L."/>
            <person name="Rokas A."/>
            <person name="Carro J."/>
            <person name="Camarero S."/>
            <person name="Ferreira P."/>
            <person name="Molpeceres G."/>
            <person name="Ruiz-Duenas F.J."/>
            <person name="Serrano A."/>
            <person name="Henrissat B."/>
            <person name="Drula E."/>
            <person name="Hughes K.W."/>
            <person name="Mata J.L."/>
            <person name="Ishikawa N.K."/>
            <person name="Vargas-Isla R."/>
            <person name="Ushijima S."/>
            <person name="Smith C.A."/>
            <person name="Ahrendt S."/>
            <person name="Andreopoulos W."/>
            <person name="He G."/>
            <person name="Labutti K."/>
            <person name="Lipzen A."/>
            <person name="Ng V."/>
            <person name="Sandor L."/>
            <person name="Barry K."/>
            <person name="Martinez A.T."/>
            <person name="Xiao Y."/>
            <person name="Gibbons J.G."/>
            <person name="Terashima K."/>
            <person name="Hibbett D.S."/>
            <person name="Grigoriev I.V."/>
        </authorList>
    </citation>
    <scope>NUCLEOTIDE SEQUENCE</scope>
    <source>
        <strain evidence="2">Sp2 HRB7682 ss15</strain>
    </source>
</reference>
<dbReference type="Proteomes" id="UP001150238">
    <property type="component" value="Unassembled WGS sequence"/>
</dbReference>
<protein>
    <submittedName>
        <fullName evidence="2">Uncharacterized protein</fullName>
    </submittedName>
</protein>
<name>A0A9W9A732_9AGAR</name>
<evidence type="ECO:0000313" key="3">
    <source>
        <dbReference type="Proteomes" id="UP001150238"/>
    </source>
</evidence>
<evidence type="ECO:0000313" key="2">
    <source>
        <dbReference type="EMBL" id="KAJ4475979.1"/>
    </source>
</evidence>
<dbReference type="AlphaFoldDB" id="A0A9W9A732"/>
<organism evidence="2 3">
    <name type="scientific">Lentinula lateritia</name>
    <dbReference type="NCBI Taxonomy" id="40482"/>
    <lineage>
        <taxon>Eukaryota</taxon>
        <taxon>Fungi</taxon>
        <taxon>Dikarya</taxon>
        <taxon>Basidiomycota</taxon>
        <taxon>Agaricomycotina</taxon>
        <taxon>Agaricomycetes</taxon>
        <taxon>Agaricomycetidae</taxon>
        <taxon>Agaricales</taxon>
        <taxon>Marasmiineae</taxon>
        <taxon>Omphalotaceae</taxon>
        <taxon>Lentinula</taxon>
    </lineage>
</organism>
<comment type="caution">
    <text evidence="2">The sequence shown here is derived from an EMBL/GenBank/DDBJ whole genome shotgun (WGS) entry which is preliminary data.</text>
</comment>
<dbReference type="EMBL" id="JANVFS010000021">
    <property type="protein sequence ID" value="KAJ4475979.1"/>
    <property type="molecule type" value="Genomic_DNA"/>
</dbReference>
<reference evidence="2" key="2">
    <citation type="journal article" date="2023" name="Proc. Natl. Acad. Sci. U.S.A.">
        <title>A global phylogenomic analysis of the shiitake genus Lentinula.</title>
        <authorList>
            <person name="Sierra-Patev S."/>
            <person name="Min B."/>
            <person name="Naranjo-Ortiz M."/>
            <person name="Looney B."/>
            <person name="Konkel Z."/>
            <person name="Slot J.C."/>
            <person name="Sakamoto Y."/>
            <person name="Steenwyk J.L."/>
            <person name="Rokas A."/>
            <person name="Carro J."/>
            <person name="Camarero S."/>
            <person name="Ferreira P."/>
            <person name="Molpeceres G."/>
            <person name="Ruiz-Duenas F.J."/>
            <person name="Serrano A."/>
            <person name="Henrissat B."/>
            <person name="Drula E."/>
            <person name="Hughes K.W."/>
            <person name="Mata J.L."/>
            <person name="Ishikawa N.K."/>
            <person name="Vargas-Isla R."/>
            <person name="Ushijima S."/>
            <person name="Smith C.A."/>
            <person name="Donoghue J."/>
            <person name="Ahrendt S."/>
            <person name="Andreopoulos W."/>
            <person name="He G."/>
            <person name="LaButti K."/>
            <person name="Lipzen A."/>
            <person name="Ng V."/>
            <person name="Riley R."/>
            <person name="Sandor L."/>
            <person name="Barry K."/>
            <person name="Martinez A.T."/>
            <person name="Xiao Y."/>
            <person name="Gibbons J.G."/>
            <person name="Terashima K."/>
            <person name="Grigoriev I.V."/>
            <person name="Hibbett D."/>
        </authorList>
    </citation>
    <scope>NUCLEOTIDE SEQUENCE</scope>
    <source>
        <strain evidence="2">Sp2 HRB7682 ss15</strain>
    </source>
</reference>
<accession>A0A9W9A732</accession>
<feature type="region of interest" description="Disordered" evidence="1">
    <location>
        <begin position="229"/>
        <end position="254"/>
    </location>
</feature>
<proteinExistence type="predicted"/>
<sequence length="269" mass="30973">MQRLGTISKMRVRYCTLSDDQIRYMNPDTFRDLNLSTHLTSYQFTTSAPNWARNKEILFPGLHSDIINLRDTTVQGWRMVPLYDKYLKLRASDQQFEDLRAFCWEMYDTLKWFPKVSRDRLIDNKKRTTWKQVFAGGLKSGTPITINPNFSKEPITALPNVPPVLSLRTPGDQDEESEMTGDQLSELRESHQETLLPIAQAVFGDVPQDEPPEPGPSQPSEMAVEFAKHRYGKKRGRRVVAENSESENEGRHKGRVVHFVDLTGDDMEL</sequence>